<organism evidence="1 2">
    <name type="scientific">Maridesulfovibrio ferrireducens</name>
    <dbReference type="NCBI Taxonomy" id="246191"/>
    <lineage>
        <taxon>Bacteria</taxon>
        <taxon>Pseudomonadati</taxon>
        <taxon>Thermodesulfobacteriota</taxon>
        <taxon>Desulfovibrionia</taxon>
        <taxon>Desulfovibrionales</taxon>
        <taxon>Desulfovibrionaceae</taxon>
        <taxon>Maridesulfovibrio</taxon>
    </lineage>
</organism>
<gene>
    <name evidence="1" type="ORF">SAMN05660337_3485</name>
</gene>
<protein>
    <submittedName>
        <fullName evidence="1">Uncharacterized protein</fullName>
    </submittedName>
</protein>
<proteinExistence type="predicted"/>
<sequence>MKYSIYELATYAFDPLHAFWERERTQRAVAGVLVACFIAALIGIELGNRGWLPDFIALKTPDNHYHAIGIAFTLVLFLEVISLIFVLPCSFSKSVGKQFEILCLILMRNSFKELVNFPEPITFTGDMTSIYKILSDGTGAFAVFVLLGIYYKIQRPGPSLKPTFKFRYVASKKLVALLLLAIFTVLGIYNLLCPLMGKHYFDFFSIFYTILIFSDILLVLISQRFLPSFHAVFRNSGFALVTLLIRLALAAPPFYNAALGVISAGFAVLLTLAYNTFYQNKT</sequence>
<reference evidence="2" key="1">
    <citation type="submission" date="2016-10" db="EMBL/GenBank/DDBJ databases">
        <authorList>
            <person name="Varghese N."/>
            <person name="Submissions S."/>
        </authorList>
    </citation>
    <scope>NUCLEOTIDE SEQUENCE [LARGE SCALE GENOMIC DNA]</scope>
    <source>
        <strain evidence="2">DSM 16995</strain>
    </source>
</reference>
<dbReference type="Proteomes" id="UP000199053">
    <property type="component" value="Unassembled WGS sequence"/>
</dbReference>
<dbReference type="EMBL" id="FNGA01000008">
    <property type="protein sequence ID" value="SDL64449.1"/>
    <property type="molecule type" value="Genomic_DNA"/>
</dbReference>
<evidence type="ECO:0000313" key="2">
    <source>
        <dbReference type="Proteomes" id="UP000199053"/>
    </source>
</evidence>
<dbReference type="AlphaFoldDB" id="A0A1G9LR60"/>
<dbReference type="RefSeq" id="WP_092163497.1">
    <property type="nucleotide sequence ID" value="NZ_FNGA01000008.1"/>
</dbReference>
<dbReference type="OrthoDB" id="820796at2"/>
<accession>A0A1G9LR60</accession>
<name>A0A1G9LR60_9BACT</name>
<keyword evidence="2" id="KW-1185">Reference proteome</keyword>
<dbReference type="STRING" id="246191.SAMN05660337_3485"/>
<evidence type="ECO:0000313" key="1">
    <source>
        <dbReference type="EMBL" id="SDL64449.1"/>
    </source>
</evidence>